<name>A0A060RJZ7_9STRE</name>
<dbReference type="SUPFAM" id="SSF109604">
    <property type="entry name" value="HD-domain/PDEase-like"/>
    <property type="match status" value="1"/>
</dbReference>
<reference evidence="1 2" key="2">
    <citation type="submission" date="2014-05" db="EMBL/GenBank/DDBJ databases">
        <title>Genome sequence of Streptococcus gallolyticus.</title>
        <authorList>
            <person name="Del Campo R."/>
        </authorList>
    </citation>
    <scope>NUCLEOTIDE SEQUENCE [LARGE SCALE GENOMIC DNA]</scope>
    <source>
        <strain evidence="1 2">LMG17956</strain>
    </source>
</reference>
<proteinExistence type="predicted"/>
<gene>
    <name evidence="1" type="ORF">BN963_SGAL_00552</name>
</gene>
<dbReference type="Gene3D" id="1.10.3210.10">
    <property type="entry name" value="Hypothetical protein af1432"/>
    <property type="match status" value="1"/>
</dbReference>
<dbReference type="AlphaFoldDB" id="A0A060RJZ7"/>
<evidence type="ECO:0000313" key="2">
    <source>
        <dbReference type="Proteomes" id="UP000027584"/>
    </source>
</evidence>
<sequence length="154" mass="17477">MKNPHKLILRGGTVMKDDVKLAHEIAKRAHHGQVDKAGVPYILHPETVASFVTKDDEKIVAYLHDVIEDTPYQLSDLEEAGFSSEIIKAVDLLTRKDGQSYKQYLKLVKTNELARVVKLADLKHNSDLSRLAQVTRNDIKRLKKYQDAIIFLST</sequence>
<dbReference type="Proteomes" id="UP000027584">
    <property type="component" value="Unassembled WGS sequence"/>
</dbReference>
<evidence type="ECO:0000313" key="1">
    <source>
        <dbReference type="EMBL" id="CDO17363.1"/>
    </source>
</evidence>
<evidence type="ECO:0008006" key="3">
    <source>
        <dbReference type="Google" id="ProtNLM"/>
    </source>
</evidence>
<comment type="caution">
    <text evidence="1">The sequence shown here is derived from an EMBL/GenBank/DDBJ whole genome shotgun (WGS) entry which is preliminary data.</text>
</comment>
<organism evidence="1 2">
    <name type="scientific">Streptococcus gallolyticus</name>
    <dbReference type="NCBI Taxonomy" id="315405"/>
    <lineage>
        <taxon>Bacteria</taxon>
        <taxon>Bacillati</taxon>
        <taxon>Bacillota</taxon>
        <taxon>Bacilli</taxon>
        <taxon>Lactobacillales</taxon>
        <taxon>Streptococcaceae</taxon>
        <taxon>Streptococcus</taxon>
    </lineage>
</organism>
<protein>
    <recommendedName>
        <fullName evidence="3">HD domain-containing protein</fullName>
    </recommendedName>
</protein>
<dbReference type="EMBL" id="CCBC010000128">
    <property type="protein sequence ID" value="CDO17363.1"/>
    <property type="molecule type" value="Genomic_DNA"/>
</dbReference>
<reference evidence="1 2" key="1">
    <citation type="submission" date="2014-02" db="EMBL/GenBank/DDBJ databases">
        <authorList>
            <person name="Manrique M."/>
        </authorList>
    </citation>
    <scope>NUCLEOTIDE SEQUENCE [LARGE SCALE GENOMIC DNA]</scope>
    <source>
        <strain evidence="1 2">LMG17956</strain>
    </source>
</reference>
<accession>A0A060RJZ7</accession>